<evidence type="ECO:0000259" key="5">
    <source>
        <dbReference type="PROSITE" id="PS50600"/>
    </source>
</evidence>
<evidence type="ECO:0000313" key="7">
    <source>
        <dbReference type="Proteomes" id="UP000807115"/>
    </source>
</evidence>
<dbReference type="PANTHER" id="PTHR12606">
    <property type="entry name" value="SENTRIN/SUMO-SPECIFIC PROTEASE"/>
    <property type="match status" value="1"/>
</dbReference>
<keyword evidence="2" id="KW-0645">Protease</keyword>
<dbReference type="AlphaFoldDB" id="A0A921QTI6"/>
<gene>
    <name evidence="6" type="ORF">BDA96_06G172800</name>
</gene>
<dbReference type="EMBL" id="CM027685">
    <property type="protein sequence ID" value="KAG0526747.1"/>
    <property type="molecule type" value="Genomic_DNA"/>
</dbReference>
<evidence type="ECO:0000256" key="2">
    <source>
        <dbReference type="ARBA" id="ARBA00022670"/>
    </source>
</evidence>
<comment type="similarity">
    <text evidence="1">Belongs to the peptidase C48 family.</text>
</comment>
<dbReference type="Gene3D" id="3.40.395.10">
    <property type="entry name" value="Adenoviral Proteinase, Chain A"/>
    <property type="match status" value="1"/>
</dbReference>
<keyword evidence="3" id="KW-0378">Hydrolase</keyword>
<dbReference type="InterPro" id="IPR038765">
    <property type="entry name" value="Papain-like_cys_pep_sf"/>
</dbReference>
<dbReference type="PANTHER" id="PTHR12606:SF150">
    <property type="entry name" value="UBIQUITIN-LIKE PROTEASE FAMILY PROFILE DOMAIN-CONTAINING PROTEIN"/>
    <property type="match status" value="1"/>
</dbReference>
<dbReference type="SUPFAM" id="SSF54001">
    <property type="entry name" value="Cysteine proteinases"/>
    <property type="match status" value="1"/>
</dbReference>
<dbReference type="GO" id="GO:0006508">
    <property type="term" value="P:proteolysis"/>
    <property type="evidence" value="ECO:0007669"/>
    <property type="project" value="UniProtKB-KW"/>
</dbReference>
<evidence type="ECO:0000313" key="6">
    <source>
        <dbReference type="EMBL" id="KAG0526747.1"/>
    </source>
</evidence>
<feature type="domain" description="Ubiquitin-like protease family profile" evidence="5">
    <location>
        <begin position="68"/>
        <end position="252"/>
    </location>
</feature>
<keyword evidence="4" id="KW-0788">Thiol protease</keyword>
<dbReference type="Pfam" id="PF02902">
    <property type="entry name" value="Peptidase_C48"/>
    <property type="match status" value="1"/>
</dbReference>
<name>A0A921QTI6_SORBI</name>
<comment type="caution">
    <text evidence="6">The sequence shown here is derived from an EMBL/GenBank/DDBJ whole genome shotgun (WGS) entry which is preliminary data.</text>
</comment>
<dbReference type="Proteomes" id="UP000807115">
    <property type="component" value="Chromosome 6"/>
</dbReference>
<dbReference type="PROSITE" id="PS50600">
    <property type="entry name" value="ULP_PROTEASE"/>
    <property type="match status" value="1"/>
</dbReference>
<organism evidence="6 7">
    <name type="scientific">Sorghum bicolor</name>
    <name type="common">Sorghum</name>
    <name type="synonym">Sorghum vulgare</name>
    <dbReference type="NCBI Taxonomy" id="4558"/>
    <lineage>
        <taxon>Eukaryota</taxon>
        <taxon>Viridiplantae</taxon>
        <taxon>Streptophyta</taxon>
        <taxon>Embryophyta</taxon>
        <taxon>Tracheophyta</taxon>
        <taxon>Spermatophyta</taxon>
        <taxon>Magnoliopsida</taxon>
        <taxon>Liliopsida</taxon>
        <taxon>Poales</taxon>
        <taxon>Poaceae</taxon>
        <taxon>PACMAD clade</taxon>
        <taxon>Panicoideae</taxon>
        <taxon>Andropogonodae</taxon>
        <taxon>Andropogoneae</taxon>
        <taxon>Sorghinae</taxon>
        <taxon>Sorghum</taxon>
    </lineage>
</organism>
<reference evidence="6" key="1">
    <citation type="journal article" date="2019" name="BMC Genomics">
        <title>A new reference genome for Sorghum bicolor reveals high levels of sequence similarity between sweet and grain genotypes: implications for the genetics of sugar metabolism.</title>
        <authorList>
            <person name="Cooper E.A."/>
            <person name="Brenton Z.W."/>
            <person name="Flinn B.S."/>
            <person name="Jenkins J."/>
            <person name="Shu S."/>
            <person name="Flowers D."/>
            <person name="Luo F."/>
            <person name="Wang Y."/>
            <person name="Xia P."/>
            <person name="Barry K."/>
            <person name="Daum C."/>
            <person name="Lipzen A."/>
            <person name="Yoshinaga Y."/>
            <person name="Schmutz J."/>
            <person name="Saski C."/>
            <person name="Vermerris W."/>
            <person name="Kresovich S."/>
        </authorList>
    </citation>
    <scope>NUCLEOTIDE SEQUENCE</scope>
</reference>
<evidence type="ECO:0000256" key="1">
    <source>
        <dbReference type="ARBA" id="ARBA00005234"/>
    </source>
</evidence>
<evidence type="ECO:0000256" key="3">
    <source>
        <dbReference type="ARBA" id="ARBA00022801"/>
    </source>
</evidence>
<evidence type="ECO:0000256" key="4">
    <source>
        <dbReference type="ARBA" id="ARBA00022807"/>
    </source>
</evidence>
<proteinExistence type="inferred from homology"/>
<accession>A0A921QTI6</accession>
<sequence length="659" mass="76962">MLSVTKPCNKQEKEVYPSRSVLQYNKPKKTDTVKIQPQDYVCNAEDYSTIENILSQPKKKVLVDIQGITVERHILECLLHDNRFLEGDVLSAYIQLMRSEKHLQNRAGGTIFLENTFNTSILQRDGKINEEYLDPKVDHIAKRVCNYLEYDMVFLPINIKDFHWYLAVVDGINEEIHVLDSLGKTQENRWELVYTIIGLQRHIDIVAKHKDIQTKWKNLQVQDWKFNEEFTSAMQTDGSSCGLFMLNYMEYWRGKGKGLSDSVTQGDMKNFRFKLLAILLNCQQNARKWWLASETDDKEEESIDEIEILDRPLKKSRGEKSYAYEEDLILSRVSNYINSISDAATLESFAKKLADMLQNANAHALTFHDLPMGEQELRDRVCNYIMTINQDIALEQKWVVSEKPYPIVLSLKKIQSMLNKNEGIHDDCFNLVARKFAFEELEKLKGTNKNVSKHYMDLKFSLACQLSKGDEYRTKVDYNQLAKFALEWPWRKYNVKECTWILIPLQTVTACGIYNLFILDMSRRALYIVDQTPKPDLYKIQPLKKYTNKIQRVSTVLNEVMKVSCPWWRDDLILFDHRVAEVNQFELNGDLSGYNVLLAMHAWNGKRIETSICNNDNYEVRKHILLHLLTYTGNKNIANIPKGVRDHLERYISLTSKKQ</sequence>
<protein>
    <recommendedName>
        <fullName evidence="5">Ubiquitin-like protease family profile domain-containing protein</fullName>
    </recommendedName>
</protein>
<dbReference type="GO" id="GO:0008234">
    <property type="term" value="F:cysteine-type peptidase activity"/>
    <property type="evidence" value="ECO:0007669"/>
    <property type="project" value="UniProtKB-KW"/>
</dbReference>
<reference evidence="6" key="2">
    <citation type="submission" date="2020-10" db="EMBL/GenBank/DDBJ databases">
        <authorList>
            <person name="Cooper E.A."/>
            <person name="Brenton Z.W."/>
            <person name="Flinn B.S."/>
            <person name="Jenkins J."/>
            <person name="Shu S."/>
            <person name="Flowers D."/>
            <person name="Luo F."/>
            <person name="Wang Y."/>
            <person name="Xia P."/>
            <person name="Barry K."/>
            <person name="Daum C."/>
            <person name="Lipzen A."/>
            <person name="Yoshinaga Y."/>
            <person name="Schmutz J."/>
            <person name="Saski C."/>
            <person name="Vermerris W."/>
            <person name="Kresovich S."/>
        </authorList>
    </citation>
    <scope>NUCLEOTIDE SEQUENCE</scope>
</reference>
<dbReference type="InterPro" id="IPR003653">
    <property type="entry name" value="Peptidase_C48_C"/>
</dbReference>